<reference evidence="2" key="1">
    <citation type="journal article" date="2016" name="Nat. Commun.">
        <title>The Gonium pectorale genome demonstrates co-option of cell cycle regulation during the evolution of multicellularity.</title>
        <authorList>
            <person name="Hanschen E.R."/>
            <person name="Marriage T.N."/>
            <person name="Ferris P.J."/>
            <person name="Hamaji T."/>
            <person name="Toyoda A."/>
            <person name="Fujiyama A."/>
            <person name="Neme R."/>
            <person name="Noguchi H."/>
            <person name="Minakuchi Y."/>
            <person name="Suzuki M."/>
            <person name="Kawai-Toyooka H."/>
            <person name="Smith D.R."/>
            <person name="Sparks H."/>
            <person name="Anderson J."/>
            <person name="Bakaric R."/>
            <person name="Luria V."/>
            <person name="Karger A."/>
            <person name="Kirschner M.W."/>
            <person name="Durand P.M."/>
            <person name="Michod R.E."/>
            <person name="Nozaki H."/>
            <person name="Olson B.J."/>
        </authorList>
    </citation>
    <scope>NUCLEOTIDE SEQUENCE [LARGE SCALE GENOMIC DNA]</scope>
    <source>
        <strain evidence="2">NIES-2863</strain>
    </source>
</reference>
<evidence type="ECO:0000313" key="2">
    <source>
        <dbReference type="Proteomes" id="UP000075714"/>
    </source>
</evidence>
<accession>A0A150GDW2</accession>
<gene>
    <name evidence="1" type="ORF">GPECTOR_31g405</name>
</gene>
<protein>
    <submittedName>
        <fullName evidence="1">Uncharacterized protein</fullName>
    </submittedName>
</protein>
<dbReference type="EMBL" id="LSYV01000032">
    <property type="protein sequence ID" value="KXZ48041.1"/>
    <property type="molecule type" value="Genomic_DNA"/>
</dbReference>
<evidence type="ECO:0000313" key="1">
    <source>
        <dbReference type="EMBL" id="KXZ48041.1"/>
    </source>
</evidence>
<proteinExistence type="predicted"/>
<dbReference type="Proteomes" id="UP000075714">
    <property type="component" value="Unassembled WGS sequence"/>
</dbReference>
<keyword evidence="2" id="KW-1185">Reference proteome</keyword>
<name>A0A150GDW2_GONPE</name>
<organism evidence="1 2">
    <name type="scientific">Gonium pectorale</name>
    <name type="common">Green alga</name>
    <dbReference type="NCBI Taxonomy" id="33097"/>
    <lineage>
        <taxon>Eukaryota</taxon>
        <taxon>Viridiplantae</taxon>
        <taxon>Chlorophyta</taxon>
        <taxon>core chlorophytes</taxon>
        <taxon>Chlorophyceae</taxon>
        <taxon>CS clade</taxon>
        <taxon>Chlamydomonadales</taxon>
        <taxon>Volvocaceae</taxon>
        <taxon>Gonium</taxon>
    </lineage>
</organism>
<comment type="caution">
    <text evidence="1">The sequence shown here is derived from an EMBL/GenBank/DDBJ whole genome shotgun (WGS) entry which is preliminary data.</text>
</comment>
<dbReference type="AlphaFoldDB" id="A0A150GDW2"/>
<sequence length="296" mass="30206">MPAFLESVLPSVYGALFPPLPNATAPGCAAYPAAARSVQLLASDGPAQSSQPCFPAVPYNCSTAAGSFPPSSSCVLNTGGGSYFGLRSDIQIKNYTSMGVTRRMHCFGVLPSNVTPSSTSKCAGRTVSTLYFSANAALRSALSSFLVRAGRAERITVSNDQFWVRPQPAGNGPLSNVLRIPIANSWSQDLVRSLVAAGAEPPEVCLELRNGTSLRDFCILPGSTTAGGSVAGGGVAASSVTINGTAIIGGRANVTANSTSNATAPASRISCAVSIVTTQASPNDFCCSLAMFATLP</sequence>